<reference evidence="2" key="1">
    <citation type="submission" date="2022-12" db="EMBL/GenBank/DDBJ databases">
        <authorList>
            <person name="Wang J."/>
        </authorList>
    </citation>
    <scope>NUCLEOTIDE SEQUENCE</scope>
    <source>
        <strain evidence="2">HY-45-18</strain>
    </source>
</reference>
<dbReference type="InterPro" id="IPR023346">
    <property type="entry name" value="Lysozyme-like_dom_sf"/>
</dbReference>
<evidence type="ECO:0000259" key="1">
    <source>
        <dbReference type="Pfam" id="PF01464"/>
    </source>
</evidence>
<dbReference type="RefSeq" id="WP_268042469.1">
    <property type="nucleotide sequence ID" value="NZ_JAPQER010000011.1"/>
</dbReference>
<dbReference type="Gene3D" id="1.10.530.10">
    <property type="match status" value="1"/>
</dbReference>
<gene>
    <name evidence="2" type="ORF">OW763_15895</name>
</gene>
<comment type="caution">
    <text evidence="2">The sequence shown here is derived from an EMBL/GenBank/DDBJ whole genome shotgun (WGS) entry which is preliminary data.</text>
</comment>
<keyword evidence="3" id="KW-1185">Reference proteome</keyword>
<dbReference type="EMBL" id="JAPQER010000011">
    <property type="protein sequence ID" value="MCY6485803.1"/>
    <property type="molecule type" value="Genomic_DNA"/>
</dbReference>
<accession>A0ABT4D3I9</accession>
<evidence type="ECO:0000313" key="2">
    <source>
        <dbReference type="EMBL" id="MCY6485803.1"/>
    </source>
</evidence>
<proteinExistence type="predicted"/>
<dbReference type="InterPro" id="IPR008258">
    <property type="entry name" value="Transglycosylase_SLT_dom_1"/>
</dbReference>
<name>A0ABT4D3I9_9CLOT</name>
<sequence length="167" mass="19421">MKQLIGILAVILIILAVGTSEIKNILFPLKFKADIIKFSKKYGIDPYLLTAIINIESGFTEVCYRKGKKSGIMQIREETAERWIKEMKMKNFKVKDLGSPSISIKIGAWYLGQLKNKNNDMYSILEGWVNRHAQDGYMYTQDIKKRYLNKIKLNLNMYKVIYIGMLR</sequence>
<dbReference type="Proteomes" id="UP001078443">
    <property type="component" value="Unassembled WGS sequence"/>
</dbReference>
<organism evidence="2 3">
    <name type="scientific">Clostridium aestuarii</name>
    <dbReference type="NCBI Taxonomy" id="338193"/>
    <lineage>
        <taxon>Bacteria</taxon>
        <taxon>Bacillati</taxon>
        <taxon>Bacillota</taxon>
        <taxon>Clostridia</taxon>
        <taxon>Eubacteriales</taxon>
        <taxon>Clostridiaceae</taxon>
        <taxon>Clostridium</taxon>
    </lineage>
</organism>
<protein>
    <submittedName>
        <fullName evidence="2">Transglycosylase SLT domain-containing protein</fullName>
    </submittedName>
</protein>
<dbReference type="Pfam" id="PF01464">
    <property type="entry name" value="SLT"/>
    <property type="match status" value="1"/>
</dbReference>
<feature type="domain" description="Transglycosylase SLT" evidence="1">
    <location>
        <begin position="35"/>
        <end position="123"/>
    </location>
</feature>
<evidence type="ECO:0000313" key="3">
    <source>
        <dbReference type="Proteomes" id="UP001078443"/>
    </source>
</evidence>
<dbReference type="SUPFAM" id="SSF53955">
    <property type="entry name" value="Lysozyme-like"/>
    <property type="match status" value="1"/>
</dbReference>